<dbReference type="PANTHER" id="PTHR17224">
    <property type="entry name" value="PEPTIDYL-TRNA HYDROLASE"/>
    <property type="match status" value="1"/>
</dbReference>
<dbReference type="NCBIfam" id="TIGR00447">
    <property type="entry name" value="pth"/>
    <property type="match status" value="1"/>
</dbReference>
<dbReference type="PANTHER" id="PTHR17224:SF1">
    <property type="entry name" value="PEPTIDYL-TRNA HYDROLASE"/>
    <property type="match status" value="1"/>
</dbReference>
<evidence type="ECO:0000256" key="1">
    <source>
        <dbReference type="ARBA" id="ARBA00022555"/>
    </source>
</evidence>
<dbReference type="AlphaFoldDB" id="A0A1N6QC03"/>
<evidence type="ECO:0000313" key="4">
    <source>
        <dbReference type="EMBL" id="SIQ13956.1"/>
    </source>
</evidence>
<sequence length="153" mass="17241">MDSLFPDQQGWKEKFHGRFLRQDNLVFLKPLAFMNNSGKSAAAALHFFGWPLEELLVVHDDLETPFGTVQCTFGGGHRGNNGLRSIITLCGGNDFWRFRLGIGRPPGGRKPGDWVLERFSPHEEALLPEITTESARFLLEQCGKPQEKKLVFA</sequence>
<evidence type="ECO:0000256" key="2">
    <source>
        <dbReference type="ARBA" id="ARBA00022801"/>
    </source>
</evidence>
<evidence type="ECO:0000256" key="3">
    <source>
        <dbReference type="ARBA" id="ARBA00022884"/>
    </source>
</evidence>
<keyword evidence="5" id="KW-1185">Reference proteome</keyword>
<dbReference type="Gene3D" id="3.40.50.1470">
    <property type="entry name" value="Peptidyl-tRNA hydrolase"/>
    <property type="match status" value="1"/>
</dbReference>
<dbReference type="InterPro" id="IPR001328">
    <property type="entry name" value="Pept_tRNA_hydro"/>
</dbReference>
<protein>
    <submittedName>
        <fullName evidence="4">Aminoacyl-tRNA hydrolase</fullName>
    </submittedName>
</protein>
<keyword evidence="2 4" id="KW-0378">Hydrolase</keyword>
<dbReference type="STRING" id="159291.SAMN05920897_10496"/>
<evidence type="ECO:0000313" key="5">
    <source>
        <dbReference type="Proteomes" id="UP000186400"/>
    </source>
</evidence>
<keyword evidence="1" id="KW-0820">tRNA-binding</keyword>
<accession>A0A1N6QC03</accession>
<dbReference type="Pfam" id="PF01195">
    <property type="entry name" value="Pept_tRNA_hydro"/>
    <property type="match status" value="1"/>
</dbReference>
<dbReference type="GO" id="GO:0000049">
    <property type="term" value="F:tRNA binding"/>
    <property type="evidence" value="ECO:0007669"/>
    <property type="project" value="UniProtKB-KW"/>
</dbReference>
<organism evidence="4 5">
    <name type="scientific">Alkalispirochaeta americana</name>
    <dbReference type="NCBI Taxonomy" id="159291"/>
    <lineage>
        <taxon>Bacteria</taxon>
        <taxon>Pseudomonadati</taxon>
        <taxon>Spirochaetota</taxon>
        <taxon>Spirochaetia</taxon>
        <taxon>Spirochaetales</taxon>
        <taxon>Spirochaetaceae</taxon>
        <taxon>Alkalispirochaeta</taxon>
    </lineage>
</organism>
<dbReference type="CDD" id="cd00462">
    <property type="entry name" value="PTH"/>
    <property type="match status" value="1"/>
</dbReference>
<proteinExistence type="predicted"/>
<dbReference type="SUPFAM" id="SSF53178">
    <property type="entry name" value="Peptidyl-tRNA hydrolase-like"/>
    <property type="match status" value="1"/>
</dbReference>
<name>A0A1N6QC03_9SPIO</name>
<dbReference type="Proteomes" id="UP000186400">
    <property type="component" value="Unassembled WGS sequence"/>
</dbReference>
<keyword evidence="3" id="KW-0694">RNA-binding</keyword>
<reference evidence="5" key="1">
    <citation type="submission" date="2017-01" db="EMBL/GenBank/DDBJ databases">
        <authorList>
            <person name="Varghese N."/>
            <person name="Submissions S."/>
        </authorList>
    </citation>
    <scope>NUCLEOTIDE SEQUENCE [LARGE SCALE GENOMIC DNA]</scope>
    <source>
        <strain evidence="5">ASpG1</strain>
    </source>
</reference>
<dbReference type="InterPro" id="IPR036416">
    <property type="entry name" value="Pept_tRNA_hydro_sf"/>
</dbReference>
<gene>
    <name evidence="4" type="ORF">SAMN05920897_10496</name>
</gene>
<dbReference type="EMBL" id="FTMS01000004">
    <property type="protein sequence ID" value="SIQ13956.1"/>
    <property type="molecule type" value="Genomic_DNA"/>
</dbReference>
<dbReference type="GO" id="GO:0004045">
    <property type="term" value="F:peptidyl-tRNA hydrolase activity"/>
    <property type="evidence" value="ECO:0007669"/>
    <property type="project" value="InterPro"/>
</dbReference>